<protein>
    <recommendedName>
        <fullName evidence="2">Helix-turn-helix domain-containing protein</fullName>
    </recommendedName>
</protein>
<organism evidence="3 4">
    <name type="scientific">Catellatospora coxensis</name>
    <dbReference type="NCBI Taxonomy" id="310354"/>
    <lineage>
        <taxon>Bacteria</taxon>
        <taxon>Bacillati</taxon>
        <taxon>Actinomycetota</taxon>
        <taxon>Actinomycetes</taxon>
        <taxon>Micromonosporales</taxon>
        <taxon>Micromonosporaceae</taxon>
        <taxon>Catellatospora</taxon>
    </lineage>
</organism>
<gene>
    <name evidence="3" type="ORF">Cco03nite_82570</name>
</gene>
<reference evidence="3 4" key="1">
    <citation type="submission" date="2021-01" db="EMBL/GenBank/DDBJ databases">
        <title>Whole genome shotgun sequence of Catellatospora coxensis NBRC 107359.</title>
        <authorList>
            <person name="Komaki H."/>
            <person name="Tamura T."/>
        </authorList>
    </citation>
    <scope>NUCLEOTIDE SEQUENCE [LARGE SCALE GENOMIC DNA]</scope>
    <source>
        <strain evidence="3 4">NBRC 107359</strain>
    </source>
</reference>
<dbReference type="InterPro" id="IPR041657">
    <property type="entry name" value="HTH_17"/>
</dbReference>
<dbReference type="Proteomes" id="UP000630887">
    <property type="component" value="Unassembled WGS sequence"/>
</dbReference>
<evidence type="ECO:0000313" key="4">
    <source>
        <dbReference type="Proteomes" id="UP000630887"/>
    </source>
</evidence>
<dbReference type="RefSeq" id="WP_203699496.1">
    <property type="nucleotide sequence ID" value="NZ_BAAALC010000032.1"/>
</dbReference>
<proteinExistence type="predicted"/>
<keyword evidence="4" id="KW-1185">Reference proteome</keyword>
<accession>A0A8J3L3T2</accession>
<dbReference type="Pfam" id="PF12728">
    <property type="entry name" value="HTH_17"/>
    <property type="match status" value="1"/>
</dbReference>
<feature type="region of interest" description="Disordered" evidence="1">
    <location>
        <begin position="1"/>
        <end position="22"/>
    </location>
</feature>
<dbReference type="InterPro" id="IPR010093">
    <property type="entry name" value="SinI_DNA-bd"/>
</dbReference>
<evidence type="ECO:0000256" key="1">
    <source>
        <dbReference type="SAM" id="MobiDB-lite"/>
    </source>
</evidence>
<feature type="domain" description="Helix-turn-helix" evidence="2">
    <location>
        <begin position="45"/>
        <end position="90"/>
    </location>
</feature>
<evidence type="ECO:0000313" key="3">
    <source>
        <dbReference type="EMBL" id="GIG11557.1"/>
    </source>
</evidence>
<feature type="compositionally biased region" description="Basic and acidic residues" evidence="1">
    <location>
        <begin position="8"/>
        <end position="20"/>
    </location>
</feature>
<comment type="caution">
    <text evidence="3">The sequence shown here is derived from an EMBL/GenBank/DDBJ whole genome shotgun (WGS) entry which is preliminary data.</text>
</comment>
<evidence type="ECO:0000259" key="2">
    <source>
        <dbReference type="Pfam" id="PF12728"/>
    </source>
</evidence>
<dbReference type="NCBIfam" id="TIGR01764">
    <property type="entry name" value="excise"/>
    <property type="match status" value="1"/>
</dbReference>
<sequence length="100" mass="11396">MATPAATTRDHDRHHEEHHIGTVVALRPQSPGSLARRRPERAVYAVREVAELLDLSLTSTYQLLRLGEIPAKQLGSRWVIPKQAFHNWLNDTYSTTDNEE</sequence>
<dbReference type="EMBL" id="BONI01000148">
    <property type="protein sequence ID" value="GIG11557.1"/>
    <property type="molecule type" value="Genomic_DNA"/>
</dbReference>
<dbReference type="GO" id="GO:0003677">
    <property type="term" value="F:DNA binding"/>
    <property type="evidence" value="ECO:0007669"/>
    <property type="project" value="InterPro"/>
</dbReference>
<dbReference type="AlphaFoldDB" id="A0A8J3L3T2"/>
<name>A0A8J3L3T2_9ACTN</name>